<keyword evidence="4" id="KW-0808">Transferase</keyword>
<dbReference type="STRING" id="862908.BMS_0088"/>
<dbReference type="InterPro" id="IPR036097">
    <property type="entry name" value="HisK_dim/P_sf"/>
</dbReference>
<sequence length="564" mass="63766">MENKSDSRTKKVKRSLKLYLSESIGGGVFPPSPNIEFSKSQINADYSIYKNEGLYDIHTGGSILGEPVLTVGANTNPLAIYQLLNATCSEKKSKKKRYSSLTTANISKSSSSDLKQFVEILEFKKFILDQSLRIKDTSELPEYILQSKLFKAYQTCQIMIHEKGSPIIETFYFDASAGHRKKEISVSSFSKIFNLVKKSKNKLFNQTSLLESDLDVVGTFLAKDIELSKHSILVIVSRNGFLPPSDMEINIFSSAMNFISDVIQTILIASLNKLRTEVYTSLLETYPNPIFLDNTPLNEAARLSNNHDLDEASNSEDKIGRRFLEIGLESESNTSDIYHHQRVSLLGELLNTLKHELSNPLFGLNMASDLLLLESFDEEMSSIIQDISINSKRCQTIIDNFSKLYRDEDNYEKFNIKEVINETILLTKSESKQIPKEINFYNFQDDQDYIVNSNSTWLSQIIFNLVINSSQAIKSAYQDLREQRIQLTIIKKLEEIEISVSDTGPGIPDKLKDEIFKPFITTKEKGTGLGLSICCNLIKKLNGKIEIDHKNENGTIVSFTLPIV</sequence>
<accession>E1X272</accession>
<dbReference type="InterPro" id="IPR003661">
    <property type="entry name" value="HisK_dim/P_dom"/>
</dbReference>
<dbReference type="PANTHER" id="PTHR43065">
    <property type="entry name" value="SENSOR HISTIDINE KINASE"/>
    <property type="match status" value="1"/>
</dbReference>
<dbReference type="InterPro" id="IPR005467">
    <property type="entry name" value="His_kinase_dom"/>
</dbReference>
<dbReference type="Pfam" id="PF02518">
    <property type="entry name" value="HATPase_c"/>
    <property type="match status" value="1"/>
</dbReference>
<dbReference type="InterPro" id="IPR036890">
    <property type="entry name" value="HATPase_C_sf"/>
</dbReference>
<evidence type="ECO:0000313" key="10">
    <source>
        <dbReference type="EMBL" id="CBW25028.1"/>
    </source>
</evidence>
<dbReference type="InterPro" id="IPR004358">
    <property type="entry name" value="Sig_transdc_His_kin-like_C"/>
</dbReference>
<keyword evidence="6 10" id="KW-0418">Kinase</keyword>
<name>E1X272_HALMS</name>
<dbReference type="Gene3D" id="1.10.287.130">
    <property type="match status" value="1"/>
</dbReference>
<keyword evidence="11" id="KW-1185">Reference proteome</keyword>
<organism evidence="10 11">
    <name type="scientific">Halobacteriovorax marinus (strain ATCC BAA-682 / DSM 15412 / SJ)</name>
    <name type="common">Bacteriovorax marinus</name>
    <dbReference type="NCBI Taxonomy" id="862908"/>
    <lineage>
        <taxon>Bacteria</taxon>
        <taxon>Pseudomonadati</taxon>
        <taxon>Bdellovibrionota</taxon>
        <taxon>Bacteriovoracia</taxon>
        <taxon>Bacteriovoracales</taxon>
        <taxon>Halobacteriovoraceae</taxon>
        <taxon>Halobacteriovorax</taxon>
    </lineage>
</organism>
<dbReference type="Proteomes" id="UP000008963">
    <property type="component" value="Chromosome"/>
</dbReference>
<dbReference type="Pfam" id="PF00512">
    <property type="entry name" value="HisKA"/>
    <property type="match status" value="1"/>
</dbReference>
<dbReference type="InterPro" id="IPR003594">
    <property type="entry name" value="HATPase_dom"/>
</dbReference>
<dbReference type="Gene3D" id="3.30.565.10">
    <property type="entry name" value="Histidine kinase-like ATPase, C-terminal domain"/>
    <property type="match status" value="1"/>
</dbReference>
<evidence type="ECO:0000313" key="11">
    <source>
        <dbReference type="Proteomes" id="UP000008963"/>
    </source>
</evidence>
<dbReference type="eggNOG" id="COG4191">
    <property type="taxonomic scope" value="Bacteria"/>
</dbReference>
<proteinExistence type="predicted"/>
<evidence type="ECO:0000256" key="2">
    <source>
        <dbReference type="ARBA" id="ARBA00012438"/>
    </source>
</evidence>
<keyword evidence="5" id="KW-0547">Nucleotide-binding</keyword>
<comment type="catalytic activity">
    <reaction evidence="1">
        <text>ATP + protein L-histidine = ADP + protein N-phospho-L-histidine.</text>
        <dbReference type="EC" id="2.7.13.3"/>
    </reaction>
</comment>
<dbReference type="GO" id="GO:0000155">
    <property type="term" value="F:phosphorelay sensor kinase activity"/>
    <property type="evidence" value="ECO:0007669"/>
    <property type="project" value="InterPro"/>
</dbReference>
<keyword evidence="7" id="KW-0067">ATP-binding</keyword>
<dbReference type="RefSeq" id="WP_014242817.1">
    <property type="nucleotide sequence ID" value="NC_016620.1"/>
</dbReference>
<protein>
    <recommendedName>
        <fullName evidence="2">histidine kinase</fullName>
        <ecNumber evidence="2">2.7.13.3</ecNumber>
    </recommendedName>
</protein>
<feature type="domain" description="Histidine kinase" evidence="9">
    <location>
        <begin position="352"/>
        <end position="564"/>
    </location>
</feature>
<evidence type="ECO:0000256" key="1">
    <source>
        <dbReference type="ARBA" id="ARBA00000085"/>
    </source>
</evidence>
<dbReference type="SUPFAM" id="SSF55874">
    <property type="entry name" value="ATPase domain of HSP90 chaperone/DNA topoisomerase II/histidine kinase"/>
    <property type="match status" value="1"/>
</dbReference>
<evidence type="ECO:0000256" key="8">
    <source>
        <dbReference type="ARBA" id="ARBA00023012"/>
    </source>
</evidence>
<keyword evidence="3" id="KW-0597">Phosphoprotein</keyword>
<dbReference type="EC" id="2.7.13.3" evidence="2"/>
<dbReference type="CDD" id="cd00082">
    <property type="entry name" value="HisKA"/>
    <property type="match status" value="1"/>
</dbReference>
<dbReference type="PROSITE" id="PS50109">
    <property type="entry name" value="HIS_KIN"/>
    <property type="match status" value="1"/>
</dbReference>
<keyword evidence="8" id="KW-0902">Two-component regulatory system</keyword>
<dbReference type="AlphaFoldDB" id="E1X272"/>
<gene>
    <name evidence="10" type="ordered locus">BMS_0088</name>
</gene>
<evidence type="ECO:0000256" key="5">
    <source>
        <dbReference type="ARBA" id="ARBA00022741"/>
    </source>
</evidence>
<reference evidence="11" key="1">
    <citation type="journal article" date="2013" name="ISME J.">
        <title>A small predatory core genome in the divergent marine Bacteriovorax marinus SJ and the terrestrial Bdellovibrio bacteriovorus.</title>
        <authorList>
            <person name="Crossman L.C."/>
            <person name="Chen H."/>
            <person name="Cerdeno-Tarraga A.M."/>
            <person name="Brooks K."/>
            <person name="Quail M.A."/>
            <person name="Pineiro S.A."/>
            <person name="Hobley L."/>
            <person name="Sockett R.E."/>
            <person name="Bentley S.D."/>
            <person name="Parkhill J."/>
            <person name="Williams H.N."/>
            <person name="Stine O.C."/>
        </authorList>
    </citation>
    <scope>NUCLEOTIDE SEQUENCE [LARGE SCALE GENOMIC DNA]</scope>
    <source>
        <strain evidence="11">ATCC BAA-682 / DSM 15412 / SJ</strain>
    </source>
</reference>
<evidence type="ECO:0000256" key="6">
    <source>
        <dbReference type="ARBA" id="ARBA00022777"/>
    </source>
</evidence>
<evidence type="ECO:0000256" key="3">
    <source>
        <dbReference type="ARBA" id="ARBA00022553"/>
    </source>
</evidence>
<dbReference type="SMART" id="SM00388">
    <property type="entry name" value="HisKA"/>
    <property type="match status" value="1"/>
</dbReference>
<dbReference type="PANTHER" id="PTHR43065:SF10">
    <property type="entry name" value="PEROXIDE STRESS-ACTIVATED HISTIDINE KINASE MAK3"/>
    <property type="match status" value="1"/>
</dbReference>
<dbReference type="KEGG" id="bmx:BMS_0088"/>
<dbReference type="PRINTS" id="PR00344">
    <property type="entry name" value="BCTRLSENSOR"/>
</dbReference>
<dbReference type="OrthoDB" id="5288565at2"/>
<evidence type="ECO:0000256" key="7">
    <source>
        <dbReference type="ARBA" id="ARBA00022840"/>
    </source>
</evidence>
<evidence type="ECO:0000256" key="4">
    <source>
        <dbReference type="ARBA" id="ARBA00022679"/>
    </source>
</evidence>
<evidence type="ECO:0000259" key="9">
    <source>
        <dbReference type="PROSITE" id="PS50109"/>
    </source>
</evidence>
<dbReference type="PATRIC" id="fig|862908.3.peg.85"/>
<dbReference type="SUPFAM" id="SSF47384">
    <property type="entry name" value="Homodimeric domain of signal transducing histidine kinase"/>
    <property type="match status" value="1"/>
</dbReference>
<dbReference type="SMART" id="SM00387">
    <property type="entry name" value="HATPase_c"/>
    <property type="match status" value="1"/>
</dbReference>
<dbReference type="GO" id="GO:0005524">
    <property type="term" value="F:ATP binding"/>
    <property type="evidence" value="ECO:0007669"/>
    <property type="project" value="UniProtKB-KW"/>
</dbReference>
<dbReference type="HOGENOM" id="CLU_482954_0_0_7"/>
<dbReference type="EMBL" id="FQ312005">
    <property type="protein sequence ID" value="CBW25028.1"/>
    <property type="molecule type" value="Genomic_DNA"/>
</dbReference>